<dbReference type="PANTHER" id="PTHR24305:SF199">
    <property type="entry name" value="P450, PUTATIVE (EUROFUNG)-RELATED"/>
    <property type="match status" value="1"/>
</dbReference>
<protein>
    <recommendedName>
        <fullName evidence="8">Cytochrome P450</fullName>
    </recommendedName>
</protein>
<keyword evidence="5" id="KW-0472">Membrane</keyword>
<accession>A0ABR4AH58</accession>
<evidence type="ECO:0000313" key="7">
    <source>
        <dbReference type="Proteomes" id="UP001590951"/>
    </source>
</evidence>
<dbReference type="InterPro" id="IPR050121">
    <property type="entry name" value="Cytochrome_P450_monoxygenase"/>
</dbReference>
<feature type="transmembrane region" description="Helical" evidence="5">
    <location>
        <begin position="12"/>
        <end position="29"/>
    </location>
</feature>
<dbReference type="PROSITE" id="PS00086">
    <property type="entry name" value="CYTOCHROME_P450"/>
    <property type="match status" value="1"/>
</dbReference>
<keyword evidence="4" id="KW-0560">Oxidoreductase</keyword>
<keyword evidence="3 4" id="KW-0408">Iron</keyword>
<dbReference type="PRINTS" id="PR00385">
    <property type="entry name" value="P450"/>
</dbReference>
<gene>
    <name evidence="6" type="ORF">ABVK25_012224</name>
</gene>
<keyword evidence="5" id="KW-0812">Transmembrane</keyword>
<dbReference type="SUPFAM" id="SSF48264">
    <property type="entry name" value="Cytochrome P450"/>
    <property type="match status" value="1"/>
</dbReference>
<dbReference type="CDD" id="cd11058">
    <property type="entry name" value="CYP60B-like"/>
    <property type="match status" value="1"/>
</dbReference>
<keyword evidence="5" id="KW-1133">Transmembrane helix</keyword>
<comment type="caution">
    <text evidence="6">The sequence shown here is derived from an EMBL/GenBank/DDBJ whole genome shotgun (WGS) entry which is preliminary data.</text>
</comment>
<dbReference type="PANTHER" id="PTHR24305">
    <property type="entry name" value="CYTOCHROME P450"/>
    <property type="match status" value="1"/>
</dbReference>
<evidence type="ECO:0000256" key="1">
    <source>
        <dbReference type="ARBA" id="ARBA00001971"/>
    </source>
</evidence>
<proteinExistence type="inferred from homology"/>
<evidence type="ECO:0000313" key="6">
    <source>
        <dbReference type="EMBL" id="KAL2045119.1"/>
    </source>
</evidence>
<dbReference type="InterPro" id="IPR001128">
    <property type="entry name" value="Cyt_P450"/>
</dbReference>
<keyword evidence="7" id="KW-1185">Reference proteome</keyword>
<dbReference type="Pfam" id="PF00067">
    <property type="entry name" value="p450"/>
    <property type="match status" value="1"/>
</dbReference>
<dbReference type="InterPro" id="IPR036396">
    <property type="entry name" value="Cyt_P450_sf"/>
</dbReference>
<reference evidence="6 7" key="1">
    <citation type="submission" date="2024-09" db="EMBL/GenBank/DDBJ databases">
        <title>Rethinking Asexuality: The Enigmatic Case of Functional Sexual Genes in Lepraria (Stereocaulaceae).</title>
        <authorList>
            <person name="Doellman M."/>
            <person name="Sun Y."/>
            <person name="Barcenas-Pena A."/>
            <person name="Lumbsch H.T."/>
            <person name="Grewe F."/>
        </authorList>
    </citation>
    <scope>NUCLEOTIDE SEQUENCE [LARGE SCALE GENOMIC DNA]</scope>
    <source>
        <strain evidence="6 7">Grewe 0041</strain>
    </source>
</reference>
<comment type="similarity">
    <text evidence="4">Belongs to the cytochrome P450 family.</text>
</comment>
<keyword evidence="4" id="KW-0503">Monooxygenase</keyword>
<evidence type="ECO:0008006" key="8">
    <source>
        <dbReference type="Google" id="ProtNLM"/>
    </source>
</evidence>
<dbReference type="Proteomes" id="UP001590951">
    <property type="component" value="Unassembled WGS sequence"/>
</dbReference>
<dbReference type="InterPro" id="IPR002401">
    <property type="entry name" value="Cyt_P450_E_grp-I"/>
</dbReference>
<organism evidence="6 7">
    <name type="scientific">Lepraria finkii</name>
    <dbReference type="NCBI Taxonomy" id="1340010"/>
    <lineage>
        <taxon>Eukaryota</taxon>
        <taxon>Fungi</taxon>
        <taxon>Dikarya</taxon>
        <taxon>Ascomycota</taxon>
        <taxon>Pezizomycotina</taxon>
        <taxon>Lecanoromycetes</taxon>
        <taxon>OSLEUM clade</taxon>
        <taxon>Lecanoromycetidae</taxon>
        <taxon>Lecanorales</taxon>
        <taxon>Lecanorineae</taxon>
        <taxon>Stereocaulaceae</taxon>
        <taxon>Lepraria</taxon>
    </lineage>
</organism>
<keyword evidence="4" id="KW-0349">Heme</keyword>
<keyword evidence="2 4" id="KW-0479">Metal-binding</keyword>
<evidence type="ECO:0000256" key="2">
    <source>
        <dbReference type="ARBA" id="ARBA00022723"/>
    </source>
</evidence>
<comment type="cofactor">
    <cofactor evidence="1">
        <name>heme</name>
        <dbReference type="ChEBI" id="CHEBI:30413"/>
    </cofactor>
</comment>
<dbReference type="EMBL" id="JBHFEH010000163">
    <property type="protein sequence ID" value="KAL2045119.1"/>
    <property type="molecule type" value="Genomic_DNA"/>
</dbReference>
<evidence type="ECO:0000256" key="3">
    <source>
        <dbReference type="ARBA" id="ARBA00023004"/>
    </source>
</evidence>
<dbReference type="Gene3D" id="1.10.630.10">
    <property type="entry name" value="Cytochrome P450"/>
    <property type="match status" value="1"/>
</dbReference>
<name>A0ABR4AH58_9LECA</name>
<dbReference type="PRINTS" id="PR00463">
    <property type="entry name" value="EP450I"/>
</dbReference>
<evidence type="ECO:0000256" key="4">
    <source>
        <dbReference type="RuleBase" id="RU000461"/>
    </source>
</evidence>
<sequence>MFAKFLDQHHGLLQLLLLGVGTVLVYFLYNVVTNLFFHHFAKIPGPKLWAATRLRFVVSLLSGNLVHDVRKIHERYGEIVRLAPDEISFAKEEAWHDIFGIRTGHKPFSKNPIYFSPPPGQPHNIVTTANVDDHARMRRVLNYAFTPTALKAQEPIIESYVDLLISRLKEKAISTQENHGDSAVLNMVDWYNYVAFDIVGDLGFGEPLNCLKEGVLHPWVAMIFNFIKGMTLAASTRYYPWLEFILMRFLVPESILKMAEDLYQLALDNIHRRMNLEQQRKDFMTPVLDQGILNAGEEGKGMTMPEIESTFSMLIIAGSETVGSTLSGITYYLIQTPFALEKLNREIRHAFTEESQITITALKEFLYLNAVIQEGLRLCNPVPAGLPRVVPQGGDTVCGVYLPGGTNVSVHPWTINNSPSFFRSPEDFIPDRWLPLAADSTNGSDIELKRPAEHANDHLSAIYPFSLGPRTCIGKGLALAELRLILARLVWAFDLGVPEGQKGLDWRTLKTFIIVQKEPVWVRLRIR</sequence>
<dbReference type="InterPro" id="IPR017972">
    <property type="entry name" value="Cyt_P450_CS"/>
</dbReference>
<evidence type="ECO:0000256" key="5">
    <source>
        <dbReference type="SAM" id="Phobius"/>
    </source>
</evidence>